<sequence length="155" mass="17514">MVSNTFGVIRCNDQQGFIKTRSLHSNIQRLQQLYHGISSTNAEGVILQLDFQKAFDKVNHSYLEDRLRAIQLPPAIINIIMLITKQQQGSAFINNYIGPRFPIQRGLRQGDPLSALLFSLVMDSFNRTVDQSIDAYSTQPITIKMMLMAADVDGR</sequence>
<dbReference type="Proteomes" id="UP001165064">
    <property type="component" value="Unassembled WGS sequence"/>
</dbReference>
<gene>
    <name evidence="1" type="ORF">Amon02_001148400</name>
</gene>
<name>A0ACB5U5X6_AMBMO</name>
<reference evidence="1" key="1">
    <citation type="submission" date="2023-04" db="EMBL/GenBank/DDBJ databases">
        <title>Ambrosiozyma monospora NBRC 10751.</title>
        <authorList>
            <person name="Ichikawa N."/>
            <person name="Sato H."/>
            <person name="Tonouchi N."/>
        </authorList>
    </citation>
    <scope>NUCLEOTIDE SEQUENCE</scope>
    <source>
        <strain evidence="1">NBRC 10751</strain>
    </source>
</reference>
<proteinExistence type="predicted"/>
<protein>
    <submittedName>
        <fullName evidence="1">Unnamed protein product</fullName>
    </submittedName>
</protein>
<dbReference type="EMBL" id="BSXS01012515">
    <property type="protein sequence ID" value="GMF02509.1"/>
    <property type="molecule type" value="Genomic_DNA"/>
</dbReference>
<comment type="caution">
    <text evidence="1">The sequence shown here is derived from an EMBL/GenBank/DDBJ whole genome shotgun (WGS) entry which is preliminary data.</text>
</comment>
<keyword evidence="2" id="KW-1185">Reference proteome</keyword>
<evidence type="ECO:0000313" key="2">
    <source>
        <dbReference type="Proteomes" id="UP001165064"/>
    </source>
</evidence>
<organism evidence="1 2">
    <name type="scientific">Ambrosiozyma monospora</name>
    <name type="common">Yeast</name>
    <name type="synonym">Endomycopsis monosporus</name>
    <dbReference type="NCBI Taxonomy" id="43982"/>
    <lineage>
        <taxon>Eukaryota</taxon>
        <taxon>Fungi</taxon>
        <taxon>Dikarya</taxon>
        <taxon>Ascomycota</taxon>
        <taxon>Saccharomycotina</taxon>
        <taxon>Pichiomycetes</taxon>
        <taxon>Pichiales</taxon>
        <taxon>Pichiaceae</taxon>
        <taxon>Ambrosiozyma</taxon>
    </lineage>
</organism>
<accession>A0ACB5U5X6</accession>
<evidence type="ECO:0000313" key="1">
    <source>
        <dbReference type="EMBL" id="GMF02509.1"/>
    </source>
</evidence>